<dbReference type="Proteomes" id="UP000268230">
    <property type="component" value="Chromosome"/>
</dbReference>
<dbReference type="PANTHER" id="PTHR48090:SF3">
    <property type="entry name" value="UNDECAPRENYL-PHOSPHATE 4-DEOXY-4-FORMAMIDO-L-ARABINOSE TRANSFERASE"/>
    <property type="match status" value="1"/>
</dbReference>
<evidence type="ECO:0000256" key="7">
    <source>
        <dbReference type="ARBA" id="ARBA00022989"/>
    </source>
</evidence>
<protein>
    <submittedName>
        <fullName evidence="11">Glycosyltransferase</fullName>
    </submittedName>
</protein>
<keyword evidence="6" id="KW-0448">Lipopolysaccharide biosynthesis</keyword>
<keyword evidence="4 11" id="KW-0808">Transferase</keyword>
<feature type="transmembrane region" description="Helical" evidence="9">
    <location>
        <begin position="239"/>
        <end position="261"/>
    </location>
</feature>
<name>A0A3Q8TZH2_9PSED</name>
<evidence type="ECO:0000256" key="3">
    <source>
        <dbReference type="ARBA" id="ARBA00022676"/>
    </source>
</evidence>
<dbReference type="KEGG" id="pory:EJA05_07575"/>
<evidence type="ECO:0000256" key="5">
    <source>
        <dbReference type="ARBA" id="ARBA00022692"/>
    </source>
</evidence>
<gene>
    <name evidence="11" type="ORF">EJA05_07575</name>
</gene>
<dbReference type="InterPro" id="IPR050256">
    <property type="entry name" value="Glycosyltransferase_2"/>
</dbReference>
<keyword evidence="1" id="KW-1003">Cell membrane</keyword>
<dbReference type="GO" id="GO:0005886">
    <property type="term" value="C:plasma membrane"/>
    <property type="evidence" value="ECO:0007669"/>
    <property type="project" value="TreeGrafter"/>
</dbReference>
<evidence type="ECO:0000256" key="1">
    <source>
        <dbReference type="ARBA" id="ARBA00022475"/>
    </source>
</evidence>
<feature type="domain" description="Glycosyltransferase 2-like" evidence="10">
    <location>
        <begin position="14"/>
        <end position="146"/>
    </location>
</feature>
<dbReference type="InterPro" id="IPR001173">
    <property type="entry name" value="Glyco_trans_2-like"/>
</dbReference>
<dbReference type="Pfam" id="PF00535">
    <property type="entry name" value="Glycos_transf_2"/>
    <property type="match status" value="1"/>
</dbReference>
<dbReference type="GO" id="GO:0009103">
    <property type="term" value="P:lipopolysaccharide biosynthetic process"/>
    <property type="evidence" value="ECO:0007669"/>
    <property type="project" value="UniProtKB-KW"/>
</dbReference>
<evidence type="ECO:0000313" key="12">
    <source>
        <dbReference type="Proteomes" id="UP000268230"/>
    </source>
</evidence>
<proteinExistence type="predicted"/>
<sequence>MCYRWSFLLKIDISVVIPVYRSKETLVTLWQRLVASLESAGLTFEIIFVEDCGGDGSWGVIRGIADDDKRVRGFQLSRNFGQHAATICGLSHSKGRWVATLDDDLEQAPESLVELYRKAMEGHDLVYGIYPQRSHKAWRNATSSAARWLFNKAIPSLNYEYTSFRVIRGDLARELQRFDSPFPFVDGYLSWLTNRCASVNVAHSARAHGASNYTLKKLVTHTINIFVTFSDLPLRMASWLGLFAFLMGMGWLSAIFLRYWFGGISVSGFASIMAAILFFGGVQLLMLGIFGEYLGRMNFKSSRKPLYLVGRSTAEEGGKHVR</sequence>
<organism evidence="11 12">
    <name type="scientific">Pseudomonas entomophila</name>
    <dbReference type="NCBI Taxonomy" id="312306"/>
    <lineage>
        <taxon>Bacteria</taxon>
        <taxon>Pseudomonadati</taxon>
        <taxon>Pseudomonadota</taxon>
        <taxon>Gammaproteobacteria</taxon>
        <taxon>Pseudomonadales</taxon>
        <taxon>Pseudomonadaceae</taxon>
        <taxon>Pseudomonas</taxon>
    </lineage>
</organism>
<evidence type="ECO:0000256" key="6">
    <source>
        <dbReference type="ARBA" id="ARBA00022985"/>
    </source>
</evidence>
<dbReference type="PANTHER" id="PTHR48090">
    <property type="entry name" value="UNDECAPRENYL-PHOSPHATE 4-DEOXY-4-FORMAMIDO-L-ARABINOSE TRANSFERASE-RELATED"/>
    <property type="match status" value="1"/>
</dbReference>
<dbReference type="AlphaFoldDB" id="A0A3Q8TZH2"/>
<accession>A0A3Q8TZH2</accession>
<keyword evidence="2" id="KW-0997">Cell inner membrane</keyword>
<dbReference type="Gene3D" id="3.90.550.10">
    <property type="entry name" value="Spore Coat Polysaccharide Biosynthesis Protein SpsA, Chain A"/>
    <property type="match status" value="1"/>
</dbReference>
<keyword evidence="8 9" id="KW-0472">Membrane</keyword>
<feature type="transmembrane region" description="Helical" evidence="9">
    <location>
        <begin position="267"/>
        <end position="294"/>
    </location>
</feature>
<reference evidence="11 12" key="1">
    <citation type="submission" date="2018-12" db="EMBL/GenBank/DDBJ databases">
        <authorList>
            <person name="Li S."/>
            <person name="Yang R."/>
            <person name="Chen G."/>
            <person name="Zou L."/>
            <person name="Zhang C."/>
            <person name="Chen Y."/>
            <person name="Liu Z."/>
            <person name="Li Y."/>
            <person name="Yan Y."/>
            <person name="Huang M."/>
            <person name="Chen T."/>
        </authorList>
    </citation>
    <scope>NUCLEOTIDE SEQUENCE [LARGE SCALE GENOMIC DNA]</scope>
    <source>
        <strain evidence="11 12">1257</strain>
    </source>
</reference>
<evidence type="ECO:0000256" key="8">
    <source>
        <dbReference type="ARBA" id="ARBA00023136"/>
    </source>
</evidence>
<dbReference type="CDD" id="cd04187">
    <property type="entry name" value="DPM1_like_bac"/>
    <property type="match status" value="1"/>
</dbReference>
<dbReference type="OrthoDB" id="9811884at2"/>
<dbReference type="SUPFAM" id="SSF53448">
    <property type="entry name" value="Nucleotide-diphospho-sugar transferases"/>
    <property type="match status" value="1"/>
</dbReference>
<evidence type="ECO:0000256" key="2">
    <source>
        <dbReference type="ARBA" id="ARBA00022519"/>
    </source>
</evidence>
<dbReference type="InterPro" id="IPR029044">
    <property type="entry name" value="Nucleotide-diphossugar_trans"/>
</dbReference>
<dbReference type="GO" id="GO:0099621">
    <property type="term" value="F:undecaprenyl-phosphate 4-deoxy-4-formamido-L-arabinose transferase activity"/>
    <property type="evidence" value="ECO:0007669"/>
    <property type="project" value="TreeGrafter"/>
</dbReference>
<dbReference type="EMBL" id="CP034338">
    <property type="protein sequence ID" value="AZL67613.1"/>
    <property type="molecule type" value="Genomic_DNA"/>
</dbReference>
<keyword evidence="7 9" id="KW-1133">Transmembrane helix</keyword>
<evidence type="ECO:0000256" key="4">
    <source>
        <dbReference type="ARBA" id="ARBA00022679"/>
    </source>
</evidence>
<evidence type="ECO:0000313" key="11">
    <source>
        <dbReference type="EMBL" id="AZL67613.1"/>
    </source>
</evidence>
<keyword evidence="3" id="KW-0328">Glycosyltransferase</keyword>
<evidence type="ECO:0000259" key="10">
    <source>
        <dbReference type="Pfam" id="PF00535"/>
    </source>
</evidence>
<keyword evidence="5 9" id="KW-0812">Transmembrane</keyword>
<evidence type="ECO:0000256" key="9">
    <source>
        <dbReference type="SAM" id="Phobius"/>
    </source>
</evidence>